<proteinExistence type="predicted"/>
<dbReference type="RefSeq" id="WP_266346795.1">
    <property type="nucleotide sequence ID" value="NZ_JAPKNG010000001.1"/>
</dbReference>
<dbReference type="Proteomes" id="UP001241603">
    <property type="component" value="Unassembled WGS sequence"/>
</dbReference>
<feature type="chain" id="PRO_5046549594" evidence="2">
    <location>
        <begin position="25"/>
        <end position="426"/>
    </location>
</feature>
<sequence length="426" mass="41294">MMQLILRATIALFLAGSAPLAAHADGLIGGLVGGPTNNFGNTLADIANTIGTVTNTAGPGVNTVTTNAGNALGNAAGSVGYTVGNVASGAGTAVGTVASGAGGTVNTLTSSVGNTLGGSASNSSGSAPRTGNSGYGLLGMFASTGDAGGAASDGAISDSALKGVSRSTLRGAIDARLAVLTKSELVRLCLNVGGGPRCGGERRQVEKLIDARLGLLSKRQLANACVSIGASCAQPKAGTTKVAAKVLSPKEVANARVRSNLIGNINAKAKVLSRDELARLCVNAGGGSTCGNGNRSQVQGAIDTRLAVLSPSTLLNLCLSVGGSCGTTARTGGNSGGGHGGGNAGGGNNGGGNNGGAIIVNNRGNGDEGRPGNRPGLPISFAGDAGASGISHSEMKAAQKRCPTILRDPAAFDDGLVKLCKVVIGL</sequence>
<organism evidence="3 4">
    <name type="scientific">Kaistia dalseonensis</name>
    <dbReference type="NCBI Taxonomy" id="410840"/>
    <lineage>
        <taxon>Bacteria</taxon>
        <taxon>Pseudomonadati</taxon>
        <taxon>Pseudomonadota</taxon>
        <taxon>Alphaproteobacteria</taxon>
        <taxon>Hyphomicrobiales</taxon>
        <taxon>Kaistiaceae</taxon>
        <taxon>Kaistia</taxon>
    </lineage>
</organism>
<keyword evidence="2" id="KW-0732">Signal</keyword>
<feature type="signal peptide" evidence="2">
    <location>
        <begin position="1"/>
        <end position="24"/>
    </location>
</feature>
<evidence type="ECO:0000313" key="3">
    <source>
        <dbReference type="EMBL" id="MDQ0435837.1"/>
    </source>
</evidence>
<keyword evidence="4" id="KW-1185">Reference proteome</keyword>
<name>A0ABU0H1C6_9HYPH</name>
<reference evidence="3 4" key="1">
    <citation type="submission" date="2023-07" db="EMBL/GenBank/DDBJ databases">
        <title>Genomic Encyclopedia of Type Strains, Phase IV (KMG-IV): sequencing the most valuable type-strain genomes for metagenomic binning, comparative biology and taxonomic classification.</title>
        <authorList>
            <person name="Goeker M."/>
        </authorList>
    </citation>
    <scope>NUCLEOTIDE SEQUENCE [LARGE SCALE GENOMIC DNA]</scope>
    <source>
        <strain evidence="3 4">B6-8</strain>
    </source>
</reference>
<comment type="caution">
    <text evidence="3">The sequence shown here is derived from an EMBL/GenBank/DDBJ whole genome shotgun (WGS) entry which is preliminary data.</text>
</comment>
<dbReference type="EMBL" id="JAUSVO010000001">
    <property type="protein sequence ID" value="MDQ0435837.1"/>
    <property type="molecule type" value="Genomic_DNA"/>
</dbReference>
<protein>
    <submittedName>
        <fullName evidence="3">Uncharacterized protein</fullName>
    </submittedName>
</protein>
<evidence type="ECO:0000313" key="4">
    <source>
        <dbReference type="Proteomes" id="UP001241603"/>
    </source>
</evidence>
<evidence type="ECO:0000256" key="2">
    <source>
        <dbReference type="SAM" id="SignalP"/>
    </source>
</evidence>
<evidence type="ECO:0000256" key="1">
    <source>
        <dbReference type="SAM" id="MobiDB-lite"/>
    </source>
</evidence>
<gene>
    <name evidence="3" type="ORF">QO014_000207</name>
</gene>
<feature type="region of interest" description="Disordered" evidence="1">
    <location>
        <begin position="358"/>
        <end position="378"/>
    </location>
</feature>
<accession>A0ABU0H1C6</accession>